<keyword evidence="4" id="KW-0325">Glycoprotein</keyword>
<accession>A0AAN8K243</accession>
<reference evidence="7 8" key="1">
    <citation type="submission" date="2024-01" db="EMBL/GenBank/DDBJ databases">
        <title>The genome of the rayed Mediterranean limpet Patella caerulea (Linnaeus, 1758).</title>
        <authorList>
            <person name="Anh-Thu Weber A."/>
            <person name="Halstead-Nussloch G."/>
        </authorList>
    </citation>
    <scope>NUCLEOTIDE SEQUENCE [LARGE SCALE GENOMIC DNA]</scope>
    <source>
        <strain evidence="7">AATW-2023a</strain>
        <tissue evidence="7">Whole specimen</tissue>
    </source>
</reference>
<evidence type="ECO:0000256" key="3">
    <source>
        <dbReference type="ARBA" id="ARBA00023157"/>
    </source>
</evidence>
<comment type="caution">
    <text evidence="7">The sequence shown here is derived from an EMBL/GenBank/DDBJ whole genome shotgun (WGS) entry which is preliminary data.</text>
</comment>
<gene>
    <name evidence="7" type="ORF">SNE40_003018</name>
</gene>
<dbReference type="InterPro" id="IPR002181">
    <property type="entry name" value="Fibrinogen_a/b/g_C_dom"/>
</dbReference>
<comment type="subcellular location">
    <subcellularLocation>
        <location evidence="1">Secreted</location>
    </subcellularLocation>
</comment>
<keyword evidence="2" id="KW-0964">Secreted</keyword>
<dbReference type="InterPro" id="IPR037579">
    <property type="entry name" value="FIB_ANG-like"/>
</dbReference>
<feature type="domain" description="Fibrinogen C-terminal" evidence="6">
    <location>
        <begin position="164"/>
        <end position="391"/>
    </location>
</feature>
<feature type="signal peptide" evidence="5">
    <location>
        <begin position="1"/>
        <end position="22"/>
    </location>
</feature>
<protein>
    <recommendedName>
        <fullName evidence="6">Fibrinogen C-terminal domain-containing protein</fullName>
    </recommendedName>
</protein>
<dbReference type="PANTHER" id="PTHR47221:SF5">
    <property type="entry name" value="FIBRINOGEN C-TERMINAL DOMAIN-CONTAINING PROTEIN"/>
    <property type="match status" value="1"/>
</dbReference>
<evidence type="ECO:0000259" key="6">
    <source>
        <dbReference type="PROSITE" id="PS51406"/>
    </source>
</evidence>
<dbReference type="PROSITE" id="PS00514">
    <property type="entry name" value="FIBRINOGEN_C_1"/>
    <property type="match status" value="1"/>
</dbReference>
<dbReference type="Pfam" id="PF00147">
    <property type="entry name" value="Fibrinogen_C"/>
    <property type="match status" value="1"/>
</dbReference>
<dbReference type="PANTHER" id="PTHR47221">
    <property type="entry name" value="FIBRINOGEN ALPHA CHAIN"/>
    <property type="match status" value="1"/>
</dbReference>
<dbReference type="PROSITE" id="PS51406">
    <property type="entry name" value="FIBRINOGEN_C_2"/>
    <property type="match status" value="1"/>
</dbReference>
<evidence type="ECO:0000256" key="5">
    <source>
        <dbReference type="SAM" id="SignalP"/>
    </source>
</evidence>
<name>A0AAN8K243_PATCE</name>
<proteinExistence type="predicted"/>
<sequence length="404" mass="46799">MKSFGLFRGVFLLTVCIALVFAQGENPPKKKRRGCKCLKKYMTEVNAIVDQKLKKFEEKYFVSALPGMPTGSERLTSAADRRFIKLSADVKESKDVLSKLNTTIRTIKDQFLTQKHDVSALTSLLHKMDGVVNNLTEAVHRIEVMQPSQGELRMQPSPLTEISTRPPGYPRDCHEVYNWDGMKFKGDYYIMIKPDGLDKPFKAHCKVFNNSGWTVIQKRQDGSVDFFRKWKEYKEGFGNLEGEFWLGNDYIHALTTQDDTMVHMDMEDWTGKHLYAEYDHFSVEGENENYRLHVSGYHGNAGDSLTSYWENHDGMMFSTHDKDNDGRYYDNCAKAYHGAWWFNNCFDSHLNGKYYHKGFHSNYFQRDGIQWNSIHMYSSLKNVEMMVKPSDRPKPAAKITNDVV</sequence>
<dbReference type="EMBL" id="JAZGQO010000002">
    <property type="protein sequence ID" value="KAK6191288.1"/>
    <property type="molecule type" value="Genomic_DNA"/>
</dbReference>
<dbReference type="InterPro" id="IPR036056">
    <property type="entry name" value="Fibrinogen-like_C"/>
</dbReference>
<keyword evidence="8" id="KW-1185">Reference proteome</keyword>
<dbReference type="GO" id="GO:0034116">
    <property type="term" value="P:positive regulation of heterotypic cell-cell adhesion"/>
    <property type="evidence" value="ECO:0007669"/>
    <property type="project" value="TreeGrafter"/>
</dbReference>
<dbReference type="GO" id="GO:0005201">
    <property type="term" value="F:extracellular matrix structural constituent"/>
    <property type="evidence" value="ECO:0007669"/>
    <property type="project" value="TreeGrafter"/>
</dbReference>
<dbReference type="AlphaFoldDB" id="A0AAN8K243"/>
<dbReference type="Proteomes" id="UP001347796">
    <property type="component" value="Unassembled WGS sequence"/>
</dbReference>
<dbReference type="SUPFAM" id="SSF56496">
    <property type="entry name" value="Fibrinogen C-terminal domain-like"/>
    <property type="match status" value="1"/>
</dbReference>
<dbReference type="CDD" id="cd00087">
    <property type="entry name" value="FReD"/>
    <property type="match status" value="1"/>
</dbReference>
<evidence type="ECO:0000313" key="8">
    <source>
        <dbReference type="Proteomes" id="UP001347796"/>
    </source>
</evidence>
<dbReference type="SMART" id="SM00186">
    <property type="entry name" value="FBG"/>
    <property type="match status" value="1"/>
</dbReference>
<dbReference type="GO" id="GO:0030674">
    <property type="term" value="F:protein-macromolecule adaptor activity"/>
    <property type="evidence" value="ECO:0007669"/>
    <property type="project" value="TreeGrafter"/>
</dbReference>
<organism evidence="7 8">
    <name type="scientific">Patella caerulea</name>
    <name type="common">Rayed Mediterranean limpet</name>
    <dbReference type="NCBI Taxonomy" id="87958"/>
    <lineage>
        <taxon>Eukaryota</taxon>
        <taxon>Metazoa</taxon>
        <taxon>Spiralia</taxon>
        <taxon>Lophotrochozoa</taxon>
        <taxon>Mollusca</taxon>
        <taxon>Gastropoda</taxon>
        <taxon>Patellogastropoda</taxon>
        <taxon>Patelloidea</taxon>
        <taxon>Patellidae</taxon>
        <taxon>Patella</taxon>
    </lineage>
</organism>
<dbReference type="InterPro" id="IPR014716">
    <property type="entry name" value="Fibrinogen_a/b/g_C_1"/>
</dbReference>
<feature type="chain" id="PRO_5042934610" description="Fibrinogen C-terminal domain-containing protein" evidence="5">
    <location>
        <begin position="23"/>
        <end position="404"/>
    </location>
</feature>
<keyword evidence="3" id="KW-1015">Disulfide bond</keyword>
<dbReference type="Gene3D" id="3.90.215.10">
    <property type="entry name" value="Gamma Fibrinogen, chain A, domain 1"/>
    <property type="match status" value="1"/>
</dbReference>
<evidence type="ECO:0000256" key="1">
    <source>
        <dbReference type="ARBA" id="ARBA00004613"/>
    </source>
</evidence>
<evidence type="ECO:0000256" key="2">
    <source>
        <dbReference type="ARBA" id="ARBA00022525"/>
    </source>
</evidence>
<dbReference type="GO" id="GO:0005577">
    <property type="term" value="C:fibrinogen complex"/>
    <property type="evidence" value="ECO:0007669"/>
    <property type="project" value="TreeGrafter"/>
</dbReference>
<dbReference type="InterPro" id="IPR020837">
    <property type="entry name" value="Fibrinogen_CS"/>
</dbReference>
<evidence type="ECO:0000256" key="4">
    <source>
        <dbReference type="ARBA" id="ARBA00023180"/>
    </source>
</evidence>
<keyword evidence="5" id="KW-0732">Signal</keyword>
<evidence type="ECO:0000313" key="7">
    <source>
        <dbReference type="EMBL" id="KAK6191288.1"/>
    </source>
</evidence>